<evidence type="ECO:0000313" key="2">
    <source>
        <dbReference type="Proteomes" id="UP000676325"/>
    </source>
</evidence>
<keyword evidence="2" id="KW-1185">Reference proteome</keyword>
<reference evidence="1" key="1">
    <citation type="submission" date="2021-04" db="EMBL/GenBank/DDBJ databases">
        <title>Genome based classification of Actinospica acidithermotolerans sp. nov., an actinobacterium isolated from an Indonesian hot spring.</title>
        <authorList>
            <person name="Kusuma A.B."/>
            <person name="Putra K.E."/>
            <person name="Nafisah S."/>
            <person name="Loh J."/>
            <person name="Nouioui I."/>
            <person name="Goodfellow M."/>
        </authorList>
    </citation>
    <scope>NUCLEOTIDE SEQUENCE</scope>
    <source>
        <strain evidence="1">MGRD01-02</strain>
    </source>
</reference>
<protein>
    <submittedName>
        <fullName evidence="1">Uncharacterized protein</fullName>
    </submittedName>
</protein>
<dbReference type="Proteomes" id="UP000676325">
    <property type="component" value="Unassembled WGS sequence"/>
</dbReference>
<name>A0A941IJ67_9ACTN</name>
<dbReference type="RefSeq" id="WP_212520246.1">
    <property type="nucleotide sequence ID" value="NZ_JAGSOH010000075.1"/>
</dbReference>
<dbReference type="AlphaFoldDB" id="A0A941IJ67"/>
<dbReference type="EMBL" id="JAGSOH010000075">
    <property type="protein sequence ID" value="MBR7829109.1"/>
    <property type="molecule type" value="Genomic_DNA"/>
</dbReference>
<gene>
    <name evidence="1" type="ORF">KDK95_22570</name>
</gene>
<comment type="caution">
    <text evidence="1">The sequence shown here is derived from an EMBL/GenBank/DDBJ whole genome shotgun (WGS) entry which is preliminary data.</text>
</comment>
<evidence type="ECO:0000313" key="1">
    <source>
        <dbReference type="EMBL" id="MBR7829109.1"/>
    </source>
</evidence>
<organism evidence="1 2">
    <name type="scientific">Actinospica acidithermotolerans</name>
    <dbReference type="NCBI Taxonomy" id="2828514"/>
    <lineage>
        <taxon>Bacteria</taxon>
        <taxon>Bacillati</taxon>
        <taxon>Actinomycetota</taxon>
        <taxon>Actinomycetes</taxon>
        <taxon>Catenulisporales</taxon>
        <taxon>Actinospicaceae</taxon>
        <taxon>Actinospica</taxon>
    </lineage>
</organism>
<proteinExistence type="predicted"/>
<sequence>MDAEQSHDAGAPNAVLRGGPFDGERVHVTSAVPVVRYAGQVRHVYRPTADLDDEYPTMAVYVYERTLIY</sequence>
<accession>A0A941IJ67</accession>